<accession>A0A1M2V5L2</accession>
<dbReference type="Proteomes" id="UP000184267">
    <property type="component" value="Unassembled WGS sequence"/>
</dbReference>
<keyword evidence="3" id="KW-1185">Reference proteome</keyword>
<sequence length="79" mass="8755">MVELKLTLMSHRCYESSRMCPEKTVEIGKCPSLQETYRGGTGISVVATPGQQRKSYDVHAQNKQSQQSSAPKVNTVLVK</sequence>
<dbReference type="AlphaFoldDB" id="A0A1M2V5L2"/>
<name>A0A1M2V5L2_TRAPU</name>
<comment type="caution">
    <text evidence="2">The sequence shown here is derived from an EMBL/GenBank/DDBJ whole genome shotgun (WGS) entry which is preliminary data.</text>
</comment>
<evidence type="ECO:0000256" key="1">
    <source>
        <dbReference type="SAM" id="MobiDB-lite"/>
    </source>
</evidence>
<proteinExistence type="predicted"/>
<organism evidence="2 3">
    <name type="scientific">Trametes pubescens</name>
    <name type="common">White-rot fungus</name>
    <dbReference type="NCBI Taxonomy" id="154538"/>
    <lineage>
        <taxon>Eukaryota</taxon>
        <taxon>Fungi</taxon>
        <taxon>Dikarya</taxon>
        <taxon>Basidiomycota</taxon>
        <taxon>Agaricomycotina</taxon>
        <taxon>Agaricomycetes</taxon>
        <taxon>Polyporales</taxon>
        <taxon>Polyporaceae</taxon>
        <taxon>Trametes</taxon>
    </lineage>
</organism>
<gene>
    <name evidence="2" type="ORF">TRAPUB_6541</name>
</gene>
<evidence type="ECO:0000313" key="3">
    <source>
        <dbReference type="Proteomes" id="UP000184267"/>
    </source>
</evidence>
<feature type="compositionally biased region" description="Polar residues" evidence="1">
    <location>
        <begin position="61"/>
        <end position="72"/>
    </location>
</feature>
<feature type="region of interest" description="Disordered" evidence="1">
    <location>
        <begin position="51"/>
        <end position="79"/>
    </location>
</feature>
<dbReference type="EMBL" id="MNAD01001644">
    <property type="protein sequence ID" value="OJT02871.1"/>
    <property type="molecule type" value="Genomic_DNA"/>
</dbReference>
<protein>
    <submittedName>
        <fullName evidence="2">Uncharacterized protein</fullName>
    </submittedName>
</protein>
<reference evidence="2 3" key="1">
    <citation type="submission" date="2016-10" db="EMBL/GenBank/DDBJ databases">
        <title>Genome sequence of the basidiomycete white-rot fungus Trametes pubescens.</title>
        <authorList>
            <person name="Makela M.R."/>
            <person name="Granchi Z."/>
            <person name="Peng M."/>
            <person name="De Vries R.P."/>
            <person name="Grigoriev I."/>
            <person name="Riley R."/>
            <person name="Hilden K."/>
        </authorList>
    </citation>
    <scope>NUCLEOTIDE SEQUENCE [LARGE SCALE GENOMIC DNA]</scope>
    <source>
        <strain evidence="2 3">FBCC735</strain>
    </source>
</reference>
<evidence type="ECO:0000313" key="2">
    <source>
        <dbReference type="EMBL" id="OJT02871.1"/>
    </source>
</evidence>